<protein>
    <submittedName>
        <fullName evidence="1">Uncharacterized protein</fullName>
    </submittedName>
</protein>
<dbReference type="Proteomes" id="UP000315673">
    <property type="component" value="Chromosome"/>
</dbReference>
<dbReference type="KEGG" id="spai:FPZ24_15280"/>
<evidence type="ECO:0000313" key="2">
    <source>
        <dbReference type="Proteomes" id="UP000315673"/>
    </source>
</evidence>
<keyword evidence="2" id="KW-1185">Reference proteome</keyword>
<sequence>MRIELRNAFSHGRDAVGLFDQRFIRPCHFLQCFSDVAITRGLGHFSQFRSTLRVIGSLFRSRHLPVVAGYGWRFPHRGQKLLNDRRARKVCLYRTVALYGQLLSDLLDGQAIALARYFECPFYRGLTHTHLTPLTSESNAALQQDDRDHATDEVQYIVGYSVGYQMFLKWNDPIERVFCRHRKGRQTRRVRVDHLARQAVAVSAAACRTKRLGHASFSAGVAEVLEVPDLGLLRP</sequence>
<proteinExistence type="predicted"/>
<name>A0A5B8LNK6_9SPHN</name>
<dbReference type="EMBL" id="CP042306">
    <property type="protein sequence ID" value="QDZ08660.1"/>
    <property type="molecule type" value="Genomic_DNA"/>
</dbReference>
<reference evidence="1 2" key="1">
    <citation type="submission" date="2019-07" db="EMBL/GenBank/DDBJ databases">
        <title>Full genome sequence of Sphingomonas sp. 4R-6-7(HKS19).</title>
        <authorList>
            <person name="Im W.-T."/>
        </authorList>
    </citation>
    <scope>NUCLEOTIDE SEQUENCE [LARGE SCALE GENOMIC DNA]</scope>
    <source>
        <strain evidence="1 2">HKS19</strain>
    </source>
</reference>
<dbReference type="AlphaFoldDB" id="A0A5B8LNK6"/>
<evidence type="ECO:0000313" key="1">
    <source>
        <dbReference type="EMBL" id="QDZ08660.1"/>
    </source>
</evidence>
<dbReference type="RefSeq" id="WP_146573413.1">
    <property type="nucleotide sequence ID" value="NZ_CP042306.1"/>
</dbReference>
<gene>
    <name evidence="1" type="ORF">FPZ24_15280</name>
</gene>
<organism evidence="1 2">
    <name type="scientific">Sphingomonas panacisoli</name>
    <dbReference type="NCBI Taxonomy" id="1813879"/>
    <lineage>
        <taxon>Bacteria</taxon>
        <taxon>Pseudomonadati</taxon>
        <taxon>Pseudomonadota</taxon>
        <taxon>Alphaproteobacteria</taxon>
        <taxon>Sphingomonadales</taxon>
        <taxon>Sphingomonadaceae</taxon>
        <taxon>Sphingomonas</taxon>
    </lineage>
</organism>
<accession>A0A5B8LNK6</accession>